<evidence type="ECO:0000313" key="9">
    <source>
        <dbReference type="Proteomes" id="UP001274830"/>
    </source>
</evidence>
<keyword evidence="1" id="KW-0479">Metal-binding</keyword>
<dbReference type="EMBL" id="JAUTXT010000078">
    <property type="protein sequence ID" value="KAK3669602.1"/>
    <property type="molecule type" value="Genomic_DNA"/>
</dbReference>
<reference evidence="8" key="1">
    <citation type="submission" date="2023-07" db="EMBL/GenBank/DDBJ databases">
        <title>Black Yeasts Isolated from many extreme environments.</title>
        <authorList>
            <person name="Coleine C."/>
            <person name="Stajich J.E."/>
            <person name="Selbmann L."/>
        </authorList>
    </citation>
    <scope>NUCLEOTIDE SEQUENCE</scope>
    <source>
        <strain evidence="8">CCFEE 5485</strain>
    </source>
</reference>
<dbReference type="GO" id="GO:0046872">
    <property type="term" value="F:metal ion binding"/>
    <property type="evidence" value="ECO:0007669"/>
    <property type="project" value="UniProtKB-KW"/>
</dbReference>
<evidence type="ECO:0000256" key="7">
    <source>
        <dbReference type="SAM" id="SignalP"/>
    </source>
</evidence>
<evidence type="ECO:0000256" key="5">
    <source>
        <dbReference type="ARBA" id="ARBA00023163"/>
    </source>
</evidence>
<dbReference type="InterPro" id="IPR052360">
    <property type="entry name" value="Transcr_Regulatory_Proteins"/>
</dbReference>
<organism evidence="8 9">
    <name type="scientific">Recurvomyces mirabilis</name>
    <dbReference type="NCBI Taxonomy" id="574656"/>
    <lineage>
        <taxon>Eukaryota</taxon>
        <taxon>Fungi</taxon>
        <taxon>Dikarya</taxon>
        <taxon>Ascomycota</taxon>
        <taxon>Pezizomycotina</taxon>
        <taxon>Dothideomycetes</taxon>
        <taxon>Dothideomycetidae</taxon>
        <taxon>Mycosphaerellales</taxon>
        <taxon>Teratosphaeriaceae</taxon>
        <taxon>Recurvomyces</taxon>
    </lineage>
</organism>
<feature type="chain" id="PRO_5042098357" evidence="7">
    <location>
        <begin position="23"/>
        <end position="323"/>
    </location>
</feature>
<proteinExistence type="predicted"/>
<evidence type="ECO:0000256" key="1">
    <source>
        <dbReference type="ARBA" id="ARBA00022723"/>
    </source>
</evidence>
<dbReference type="PANTHER" id="PTHR36206">
    <property type="entry name" value="ASPERCRYPTIN BIOSYNTHESIS CLUSTER-SPECIFIC TRANSCRIPTION REGULATOR ATNN-RELATED"/>
    <property type="match status" value="1"/>
</dbReference>
<dbReference type="AlphaFoldDB" id="A0AAE0TME4"/>
<sequence length="323" mass="36053">MRPERSSAQLCLVACLLFVVFEFQQHNWEMGLIHLQSGIELIKEVSPASKKSSTSSRRPLEPLKEAFERLDIQTCLYTSRQIQLVPATEHAIMPQLPALSPFSNVQEACQLLEILVAAMQELTRAVKEHMFPSEGVSADVHANLQVQLTRQLLSLARWQQSMDTLWLTLSSDQDRKAAKALQVQRLSCKLVVSNSLSNGHESLWDSFHEDFTQLLCRAGDFVAMGSTVDKDTPASTLDVGVIPALYLTAMKCRDPFLRRHVATLLRKCKSQEGPWYGPQQAQLAEQCQKAADCIKLGMTYAKIHEPYIASGDALRGMVDGLSL</sequence>
<name>A0AAE0TME4_9PEZI</name>
<keyword evidence="9" id="KW-1185">Reference proteome</keyword>
<evidence type="ECO:0000256" key="3">
    <source>
        <dbReference type="ARBA" id="ARBA00023015"/>
    </source>
</evidence>
<dbReference type="Proteomes" id="UP001274830">
    <property type="component" value="Unassembled WGS sequence"/>
</dbReference>
<keyword evidence="7" id="KW-0732">Signal</keyword>
<keyword evidence="4" id="KW-0238">DNA-binding</keyword>
<dbReference type="GO" id="GO:0003677">
    <property type="term" value="F:DNA binding"/>
    <property type="evidence" value="ECO:0007669"/>
    <property type="project" value="UniProtKB-KW"/>
</dbReference>
<evidence type="ECO:0000256" key="6">
    <source>
        <dbReference type="ARBA" id="ARBA00023242"/>
    </source>
</evidence>
<keyword evidence="2" id="KW-0862">Zinc</keyword>
<accession>A0AAE0TME4</accession>
<evidence type="ECO:0000313" key="8">
    <source>
        <dbReference type="EMBL" id="KAK3669602.1"/>
    </source>
</evidence>
<comment type="caution">
    <text evidence="8">The sequence shown here is derived from an EMBL/GenBank/DDBJ whole genome shotgun (WGS) entry which is preliminary data.</text>
</comment>
<protein>
    <submittedName>
        <fullName evidence="8">Uncharacterized protein</fullName>
    </submittedName>
</protein>
<dbReference type="PANTHER" id="PTHR36206:SF12">
    <property type="entry name" value="ASPERCRYPTIN BIOSYNTHESIS CLUSTER-SPECIFIC TRANSCRIPTION REGULATOR ATNN-RELATED"/>
    <property type="match status" value="1"/>
</dbReference>
<keyword evidence="5" id="KW-0804">Transcription</keyword>
<keyword evidence="3" id="KW-0805">Transcription regulation</keyword>
<evidence type="ECO:0000256" key="2">
    <source>
        <dbReference type="ARBA" id="ARBA00022833"/>
    </source>
</evidence>
<gene>
    <name evidence="8" type="ORF">LTR78_010540</name>
</gene>
<keyword evidence="6" id="KW-0539">Nucleus</keyword>
<feature type="signal peptide" evidence="7">
    <location>
        <begin position="1"/>
        <end position="22"/>
    </location>
</feature>
<evidence type="ECO:0000256" key="4">
    <source>
        <dbReference type="ARBA" id="ARBA00023125"/>
    </source>
</evidence>